<dbReference type="Gene3D" id="3.10.180.10">
    <property type="entry name" value="2,3-Dihydroxybiphenyl 1,2-Dioxygenase, domain 1"/>
    <property type="match status" value="1"/>
</dbReference>
<dbReference type="Proteomes" id="UP000041254">
    <property type="component" value="Unassembled WGS sequence"/>
</dbReference>
<gene>
    <name evidence="3" type="ORF">Vbra_21563</name>
</gene>
<dbReference type="InterPro" id="IPR037523">
    <property type="entry name" value="VOC_core"/>
</dbReference>
<reference evidence="3 4" key="1">
    <citation type="submission" date="2014-11" db="EMBL/GenBank/DDBJ databases">
        <authorList>
            <person name="Zhu J."/>
            <person name="Qi W."/>
            <person name="Song R."/>
        </authorList>
    </citation>
    <scope>NUCLEOTIDE SEQUENCE [LARGE SCALE GENOMIC DNA]</scope>
</reference>
<keyword evidence="4" id="KW-1185">Reference proteome</keyword>
<dbReference type="Pfam" id="PF00903">
    <property type="entry name" value="Glyoxalase"/>
    <property type="match status" value="1"/>
</dbReference>
<dbReference type="EMBL" id="CDMY01000486">
    <property type="protein sequence ID" value="CEM16881.1"/>
    <property type="molecule type" value="Genomic_DNA"/>
</dbReference>
<dbReference type="OMA" id="MACEETI"/>
<feature type="domain" description="VOC" evidence="2">
    <location>
        <begin position="13"/>
        <end position="133"/>
    </location>
</feature>
<dbReference type="AlphaFoldDB" id="A0A0G4FRZ8"/>
<feature type="compositionally biased region" description="Basic and acidic residues" evidence="1">
    <location>
        <begin position="136"/>
        <end position="147"/>
    </location>
</feature>
<feature type="region of interest" description="Disordered" evidence="1">
    <location>
        <begin position="136"/>
        <end position="179"/>
    </location>
</feature>
<dbReference type="InterPro" id="IPR004360">
    <property type="entry name" value="Glyas_Fos-R_dOase_dom"/>
</dbReference>
<sequence>MSSEPVEQPDSTQLGLVCEVTSKAAVEHAKWIEKGVLGENKGCYKDDKTGKVMHLHVKVHGCDLYMADNFDDGEEKGLSGCTMHLNVANADEWYNRAIEHGAKVTYELQNTFWGARYGRVLDPFGLTWAFHQELPKDHHDDKRREADCPVATATAEEHVDKRRKTHDDTTGSEKDEAPQ</sequence>
<dbReference type="InterPro" id="IPR029068">
    <property type="entry name" value="Glyas_Bleomycin-R_OHBP_Dase"/>
</dbReference>
<dbReference type="PANTHER" id="PTHR34109">
    <property type="entry name" value="BNAUNNG04460D PROTEIN-RELATED"/>
    <property type="match status" value="1"/>
</dbReference>
<dbReference type="PROSITE" id="PS51819">
    <property type="entry name" value="VOC"/>
    <property type="match status" value="1"/>
</dbReference>
<dbReference type="InParanoid" id="A0A0G4FRZ8"/>
<evidence type="ECO:0000313" key="3">
    <source>
        <dbReference type="EMBL" id="CEM16881.1"/>
    </source>
</evidence>
<proteinExistence type="predicted"/>
<dbReference type="SUPFAM" id="SSF54593">
    <property type="entry name" value="Glyoxalase/Bleomycin resistance protein/Dihydroxybiphenyl dioxygenase"/>
    <property type="match status" value="1"/>
</dbReference>
<name>A0A0G4FRZ8_VITBC</name>
<evidence type="ECO:0000259" key="2">
    <source>
        <dbReference type="PROSITE" id="PS51819"/>
    </source>
</evidence>
<feature type="compositionally biased region" description="Basic and acidic residues" evidence="1">
    <location>
        <begin position="155"/>
        <end position="179"/>
    </location>
</feature>
<organism evidence="3 4">
    <name type="scientific">Vitrella brassicaformis (strain CCMP3155)</name>
    <dbReference type="NCBI Taxonomy" id="1169540"/>
    <lineage>
        <taxon>Eukaryota</taxon>
        <taxon>Sar</taxon>
        <taxon>Alveolata</taxon>
        <taxon>Colpodellida</taxon>
        <taxon>Vitrellaceae</taxon>
        <taxon>Vitrella</taxon>
    </lineage>
</organism>
<protein>
    <recommendedName>
        <fullName evidence="2">VOC domain-containing protein</fullName>
    </recommendedName>
</protein>
<evidence type="ECO:0000313" key="4">
    <source>
        <dbReference type="Proteomes" id="UP000041254"/>
    </source>
</evidence>
<evidence type="ECO:0000256" key="1">
    <source>
        <dbReference type="SAM" id="MobiDB-lite"/>
    </source>
</evidence>
<dbReference type="PANTHER" id="PTHR34109:SF1">
    <property type="entry name" value="VOC DOMAIN-CONTAINING PROTEIN"/>
    <property type="match status" value="1"/>
</dbReference>
<dbReference type="VEuPathDB" id="CryptoDB:Vbra_21563"/>
<accession>A0A0G4FRZ8</accession>